<dbReference type="PROSITE" id="PS50943">
    <property type="entry name" value="HTH_CROC1"/>
    <property type="match status" value="1"/>
</dbReference>
<evidence type="ECO:0000313" key="3">
    <source>
        <dbReference type="Proteomes" id="UP000664904"/>
    </source>
</evidence>
<reference evidence="2" key="1">
    <citation type="submission" date="2021-03" db="EMBL/GenBank/DDBJ databases">
        <title>Complete Genome of Pseudoalteromonas xiamenensis STKMTI.2, a new potential marine bacterium producing anti-Vibrio compounds.</title>
        <authorList>
            <person name="Handayani D.P."/>
            <person name="Isnansetyo A."/>
            <person name="Istiqomah I."/>
            <person name="Jumina J."/>
        </authorList>
    </citation>
    <scope>NUCLEOTIDE SEQUENCE</scope>
    <source>
        <strain evidence="2">STKMTI.2</strain>
        <plasmid evidence="2">unnamed4</plasmid>
    </source>
</reference>
<organism evidence="2 3">
    <name type="scientific">Pseudoalteromonas xiamenensis</name>
    <dbReference type="NCBI Taxonomy" id="882626"/>
    <lineage>
        <taxon>Bacteria</taxon>
        <taxon>Pseudomonadati</taxon>
        <taxon>Pseudomonadota</taxon>
        <taxon>Gammaproteobacteria</taxon>
        <taxon>Alteromonadales</taxon>
        <taxon>Pseudoalteromonadaceae</taxon>
        <taxon>Pseudoalteromonas</taxon>
    </lineage>
</organism>
<feature type="domain" description="HTH cro/C1-type" evidence="1">
    <location>
        <begin position="57"/>
        <end position="87"/>
    </location>
</feature>
<keyword evidence="3" id="KW-1185">Reference proteome</keyword>
<name>A0A975HMB3_9GAMM</name>
<dbReference type="CDD" id="cd00093">
    <property type="entry name" value="HTH_XRE"/>
    <property type="match status" value="1"/>
</dbReference>
<sequence>MYHYTESGLSNVYLKNGFTVEEIDGEEYTSIDDMNGLHKAIAESIVDSSKPLTHEEFKFLRIELNLSQKVLANRFGVSEQTIARYEKSQSDIPRTTDAALRSLYMESLERNNPVSYFLDLLSDAEAKEAQENILLEEVQEHWEVTT</sequence>
<evidence type="ECO:0000313" key="2">
    <source>
        <dbReference type="EMBL" id="QTH72971.1"/>
    </source>
</evidence>
<protein>
    <submittedName>
        <fullName evidence="2">Helix-turn-helix domain-containing protein</fullName>
    </submittedName>
</protein>
<gene>
    <name evidence="2" type="ORF">J5O05_17585</name>
</gene>
<dbReference type="GO" id="GO:0003677">
    <property type="term" value="F:DNA binding"/>
    <property type="evidence" value="ECO:0007669"/>
    <property type="project" value="InterPro"/>
</dbReference>
<dbReference type="SUPFAM" id="SSF47413">
    <property type="entry name" value="lambda repressor-like DNA-binding domains"/>
    <property type="match status" value="1"/>
</dbReference>
<dbReference type="KEGG" id="pxi:J5O05_17585"/>
<dbReference type="Pfam" id="PF01381">
    <property type="entry name" value="HTH_3"/>
    <property type="match status" value="1"/>
</dbReference>
<dbReference type="RefSeq" id="WP_208844590.1">
    <property type="nucleotide sequence ID" value="NZ_CP072134.1"/>
</dbReference>
<dbReference type="EMBL" id="CP072134">
    <property type="protein sequence ID" value="QTH72971.1"/>
    <property type="molecule type" value="Genomic_DNA"/>
</dbReference>
<dbReference type="InterPro" id="IPR010982">
    <property type="entry name" value="Lambda_DNA-bd_dom_sf"/>
</dbReference>
<dbReference type="InterPro" id="IPR001387">
    <property type="entry name" value="Cro/C1-type_HTH"/>
</dbReference>
<accession>A0A975HMB3</accession>
<dbReference type="Proteomes" id="UP000664904">
    <property type="component" value="Plasmid unnamed4"/>
</dbReference>
<keyword evidence="2" id="KW-0614">Plasmid</keyword>
<evidence type="ECO:0000259" key="1">
    <source>
        <dbReference type="PROSITE" id="PS50943"/>
    </source>
</evidence>
<geneLocation type="plasmid" evidence="2 3">
    <name>unnamed4</name>
</geneLocation>
<proteinExistence type="predicted"/>
<dbReference type="AlphaFoldDB" id="A0A975HMB3"/>
<dbReference type="Gene3D" id="1.10.260.40">
    <property type="entry name" value="lambda repressor-like DNA-binding domains"/>
    <property type="match status" value="1"/>
</dbReference>